<reference evidence="2" key="2">
    <citation type="journal article" date="2015" name="Data Brief">
        <title>Shoot transcriptome of the giant reed, Arundo donax.</title>
        <authorList>
            <person name="Barrero R.A."/>
            <person name="Guerrero F.D."/>
            <person name="Moolhuijzen P."/>
            <person name="Goolsby J.A."/>
            <person name="Tidwell J."/>
            <person name="Bellgard S.E."/>
            <person name="Bellgard M.I."/>
        </authorList>
    </citation>
    <scope>NUCLEOTIDE SEQUENCE</scope>
    <source>
        <tissue evidence="2">Shoot tissue taken approximately 20 cm above the soil surface</tissue>
    </source>
</reference>
<feature type="compositionally biased region" description="Low complexity" evidence="1">
    <location>
        <begin position="12"/>
        <end position="24"/>
    </location>
</feature>
<organism evidence="2">
    <name type="scientific">Arundo donax</name>
    <name type="common">Giant reed</name>
    <name type="synonym">Donax arundinaceus</name>
    <dbReference type="NCBI Taxonomy" id="35708"/>
    <lineage>
        <taxon>Eukaryota</taxon>
        <taxon>Viridiplantae</taxon>
        <taxon>Streptophyta</taxon>
        <taxon>Embryophyta</taxon>
        <taxon>Tracheophyta</taxon>
        <taxon>Spermatophyta</taxon>
        <taxon>Magnoliopsida</taxon>
        <taxon>Liliopsida</taxon>
        <taxon>Poales</taxon>
        <taxon>Poaceae</taxon>
        <taxon>PACMAD clade</taxon>
        <taxon>Arundinoideae</taxon>
        <taxon>Arundineae</taxon>
        <taxon>Arundo</taxon>
    </lineage>
</organism>
<sequence>MEATATAPQTMTSPAARTTATVARARSRKAASRKKLA</sequence>
<evidence type="ECO:0000256" key="1">
    <source>
        <dbReference type="SAM" id="MobiDB-lite"/>
    </source>
</evidence>
<evidence type="ECO:0000313" key="2">
    <source>
        <dbReference type="EMBL" id="JAD26037.1"/>
    </source>
</evidence>
<feature type="compositionally biased region" description="Basic residues" evidence="1">
    <location>
        <begin position="25"/>
        <end position="37"/>
    </location>
</feature>
<dbReference type="EMBL" id="GBRH01271858">
    <property type="protein sequence ID" value="JAD26037.1"/>
    <property type="molecule type" value="Transcribed_RNA"/>
</dbReference>
<proteinExistence type="predicted"/>
<dbReference type="AlphaFoldDB" id="A0A0A8YTZ7"/>
<protein>
    <submittedName>
        <fullName evidence="2">Uncharacterized protein</fullName>
    </submittedName>
</protein>
<reference evidence="2" key="1">
    <citation type="submission" date="2014-09" db="EMBL/GenBank/DDBJ databases">
        <authorList>
            <person name="Magalhaes I.L.F."/>
            <person name="Oliveira U."/>
            <person name="Santos F.R."/>
            <person name="Vidigal T.H.D.A."/>
            <person name="Brescovit A.D."/>
            <person name="Santos A.J."/>
        </authorList>
    </citation>
    <scope>NUCLEOTIDE SEQUENCE</scope>
    <source>
        <tissue evidence="2">Shoot tissue taken approximately 20 cm above the soil surface</tissue>
    </source>
</reference>
<accession>A0A0A8YTZ7</accession>
<feature type="compositionally biased region" description="Polar residues" evidence="1">
    <location>
        <begin position="1"/>
        <end position="11"/>
    </location>
</feature>
<feature type="region of interest" description="Disordered" evidence="1">
    <location>
        <begin position="1"/>
        <end position="37"/>
    </location>
</feature>
<name>A0A0A8YTZ7_ARUDO</name>